<dbReference type="AlphaFoldDB" id="A0A6J5FGA7"/>
<feature type="transmembrane region" description="Helical" evidence="1">
    <location>
        <begin position="98"/>
        <end position="119"/>
    </location>
</feature>
<feature type="transmembrane region" description="Helical" evidence="1">
    <location>
        <begin position="183"/>
        <end position="203"/>
    </location>
</feature>
<feature type="transmembrane region" description="Helical" evidence="1">
    <location>
        <begin position="149"/>
        <end position="168"/>
    </location>
</feature>
<dbReference type="EMBL" id="CADIKL010000002">
    <property type="protein sequence ID" value="CAB3777783.1"/>
    <property type="molecule type" value="Genomic_DNA"/>
</dbReference>
<feature type="transmembrane region" description="Helical" evidence="1">
    <location>
        <begin position="241"/>
        <end position="258"/>
    </location>
</feature>
<feature type="domain" description="Acyltransferase 3" evidence="2">
    <location>
        <begin position="16"/>
        <end position="353"/>
    </location>
</feature>
<feature type="transmembrane region" description="Helical" evidence="1">
    <location>
        <begin position="312"/>
        <end position="330"/>
    </location>
</feature>
<feature type="transmembrane region" description="Helical" evidence="1">
    <location>
        <begin position="125"/>
        <end position="142"/>
    </location>
</feature>
<proteinExistence type="predicted"/>
<feature type="transmembrane region" description="Helical" evidence="1">
    <location>
        <begin position="15"/>
        <end position="33"/>
    </location>
</feature>
<dbReference type="Proteomes" id="UP000494119">
    <property type="component" value="Unassembled WGS sequence"/>
</dbReference>
<gene>
    <name evidence="3" type="ORF">LMG28688_00435</name>
</gene>
<protein>
    <recommendedName>
        <fullName evidence="2">Acyltransferase 3 domain-containing protein</fullName>
    </recommendedName>
</protein>
<dbReference type="PANTHER" id="PTHR23028">
    <property type="entry name" value="ACETYLTRANSFERASE"/>
    <property type="match status" value="1"/>
</dbReference>
<evidence type="ECO:0000259" key="2">
    <source>
        <dbReference type="Pfam" id="PF01757"/>
    </source>
</evidence>
<name>A0A6J5FGA7_9BURK</name>
<feature type="transmembrane region" description="Helical" evidence="1">
    <location>
        <begin position="53"/>
        <end position="78"/>
    </location>
</feature>
<evidence type="ECO:0000313" key="3">
    <source>
        <dbReference type="EMBL" id="CAB3777783.1"/>
    </source>
</evidence>
<dbReference type="Pfam" id="PF01757">
    <property type="entry name" value="Acyl_transf_3"/>
    <property type="match status" value="1"/>
</dbReference>
<organism evidence="3 4">
    <name type="scientific">Paraburkholderia caffeinitolerans</name>
    <dbReference type="NCBI Taxonomy" id="1723730"/>
    <lineage>
        <taxon>Bacteria</taxon>
        <taxon>Pseudomonadati</taxon>
        <taxon>Pseudomonadota</taxon>
        <taxon>Betaproteobacteria</taxon>
        <taxon>Burkholderiales</taxon>
        <taxon>Burkholderiaceae</taxon>
        <taxon>Paraburkholderia</taxon>
    </lineage>
</organism>
<keyword evidence="1" id="KW-1133">Transmembrane helix</keyword>
<dbReference type="InterPro" id="IPR002656">
    <property type="entry name" value="Acyl_transf_3_dom"/>
</dbReference>
<keyword evidence="1" id="KW-0472">Membrane</keyword>
<dbReference type="RefSeq" id="WP_129564357.1">
    <property type="nucleotide sequence ID" value="NZ_CADIKL010000002.1"/>
</dbReference>
<accession>A0A6J5FGA7</accession>
<dbReference type="GO" id="GO:0016747">
    <property type="term" value="F:acyltransferase activity, transferring groups other than amino-acyl groups"/>
    <property type="evidence" value="ECO:0007669"/>
    <property type="project" value="InterPro"/>
</dbReference>
<dbReference type="InterPro" id="IPR050879">
    <property type="entry name" value="Acyltransferase_3"/>
</dbReference>
<sequence>MSGAPASRAPSAKSLKIDAIRFMAALWVMLYHFGPPPFKAFFPASLAGVGGALWSGSVLLFAGPAAVIVFFVISGYCIHNAYHRDATLRPINYFASRYVRIGLPLAVVALLCQPLGNAANLLESVLWSLYCEIVYYTIYPVLRSRFRYVGEMIVGVALAAAVMVWYRHTHTQLVCAHCVYENYGVAGTAFLYLPGWLLGCLVAEMHRTAIDGRSSFRASALTAVIARCIGAVSGWLAKHLAAARVVIVAAGSFTFLLASTSHIKPAFLPFIGPDITLPVFQFVVAGWIAAETATQGSSAFWRYAGALGAWSYSLYLCHKLALAILGVTGYPQGETLAWLTTVAVAIATSYAFYCAVERPSHKLAHRLRKFVAKAPAQSVAD</sequence>
<reference evidence="3 4" key="1">
    <citation type="submission" date="2020-04" db="EMBL/GenBank/DDBJ databases">
        <authorList>
            <person name="De Canck E."/>
        </authorList>
    </citation>
    <scope>NUCLEOTIDE SEQUENCE [LARGE SCALE GENOMIC DNA]</scope>
    <source>
        <strain evidence="3 4">LMG 28688</strain>
    </source>
</reference>
<feature type="transmembrane region" description="Helical" evidence="1">
    <location>
        <begin position="336"/>
        <end position="356"/>
    </location>
</feature>
<keyword evidence="4" id="KW-1185">Reference proteome</keyword>
<keyword evidence="1" id="KW-0812">Transmembrane</keyword>
<evidence type="ECO:0000256" key="1">
    <source>
        <dbReference type="SAM" id="Phobius"/>
    </source>
</evidence>
<evidence type="ECO:0000313" key="4">
    <source>
        <dbReference type="Proteomes" id="UP000494119"/>
    </source>
</evidence>